<keyword evidence="1" id="KW-0472">Membrane</keyword>
<keyword evidence="1" id="KW-0812">Transmembrane</keyword>
<keyword evidence="1" id="KW-1133">Transmembrane helix</keyword>
<protein>
    <submittedName>
        <fullName evidence="2">Uncharacterized protein</fullName>
    </submittedName>
</protein>
<feature type="transmembrane region" description="Helical" evidence="1">
    <location>
        <begin position="215"/>
        <end position="233"/>
    </location>
</feature>
<proteinExistence type="predicted"/>
<evidence type="ECO:0000313" key="2">
    <source>
        <dbReference type="EMBL" id="QHU14682.1"/>
    </source>
</evidence>
<feature type="transmembrane region" description="Helical" evidence="1">
    <location>
        <begin position="86"/>
        <end position="108"/>
    </location>
</feature>
<dbReference type="AlphaFoldDB" id="A0A6C0K9F4"/>
<name>A0A6C0K9F4_9ZZZZ</name>
<feature type="transmembrane region" description="Helical" evidence="1">
    <location>
        <begin position="183"/>
        <end position="203"/>
    </location>
</feature>
<feature type="transmembrane region" description="Helical" evidence="1">
    <location>
        <begin position="114"/>
        <end position="135"/>
    </location>
</feature>
<accession>A0A6C0K9F4</accession>
<sequence length="339" mass="39790">MSTTSTKENKWRQWMQFIGWGTEETPRWKWGTRFYSAAIQLILVLCPTYEFIKVRDYSCSIFRITPLVQYYCGKYQLLPKLTANDFVSLVSTNKIYLLVGTLSSIHILLENRGFVYNIYVIYSLAIVVTYTTFFLTMFCERKKEITEFICNVEDRDNEDPIPINEMLIKLSRYKYKLQNTINVFAYMFSLVTVTGAIGCLMFYRSYSDATKYDLFITSDFVFWFIIQTTFYYTSGQIATFKKKITYVIGYPEYIHVNLYRPDRDPTTLVLRAPELQDDANQLETTIDWLAVNTILNENWCELTVLGISIHSPENLERILTVFTVILLFFISNSSTQEQV</sequence>
<evidence type="ECO:0000256" key="1">
    <source>
        <dbReference type="SAM" id="Phobius"/>
    </source>
</evidence>
<reference evidence="2" key="1">
    <citation type="journal article" date="2020" name="Nature">
        <title>Giant virus diversity and host interactions through global metagenomics.</title>
        <authorList>
            <person name="Schulz F."/>
            <person name="Roux S."/>
            <person name="Paez-Espino D."/>
            <person name="Jungbluth S."/>
            <person name="Walsh D.A."/>
            <person name="Denef V.J."/>
            <person name="McMahon K.D."/>
            <person name="Konstantinidis K.T."/>
            <person name="Eloe-Fadrosh E.A."/>
            <person name="Kyrpides N.C."/>
            <person name="Woyke T."/>
        </authorList>
    </citation>
    <scope>NUCLEOTIDE SEQUENCE</scope>
    <source>
        <strain evidence="2">GVMAG-S-1102113-126</strain>
    </source>
</reference>
<dbReference type="EMBL" id="MN740845">
    <property type="protein sequence ID" value="QHU14682.1"/>
    <property type="molecule type" value="Genomic_DNA"/>
</dbReference>
<organism evidence="2">
    <name type="scientific">viral metagenome</name>
    <dbReference type="NCBI Taxonomy" id="1070528"/>
    <lineage>
        <taxon>unclassified sequences</taxon>
        <taxon>metagenomes</taxon>
        <taxon>organismal metagenomes</taxon>
    </lineage>
</organism>